<reference evidence="1" key="1">
    <citation type="submission" date="2023-03" db="EMBL/GenBank/DDBJ databases">
        <title>Massive genome expansion in bonnet fungi (Mycena s.s.) driven by repeated elements and novel gene families across ecological guilds.</title>
        <authorList>
            <consortium name="Lawrence Berkeley National Laboratory"/>
            <person name="Harder C.B."/>
            <person name="Miyauchi S."/>
            <person name="Viragh M."/>
            <person name="Kuo A."/>
            <person name="Thoen E."/>
            <person name="Andreopoulos B."/>
            <person name="Lu D."/>
            <person name="Skrede I."/>
            <person name="Drula E."/>
            <person name="Henrissat B."/>
            <person name="Morin E."/>
            <person name="Kohler A."/>
            <person name="Barry K."/>
            <person name="LaButti K."/>
            <person name="Morin E."/>
            <person name="Salamov A."/>
            <person name="Lipzen A."/>
            <person name="Mereny Z."/>
            <person name="Hegedus B."/>
            <person name="Baldrian P."/>
            <person name="Stursova M."/>
            <person name="Weitz H."/>
            <person name="Taylor A."/>
            <person name="Grigoriev I.V."/>
            <person name="Nagy L.G."/>
            <person name="Martin F."/>
            <person name="Kauserud H."/>
        </authorList>
    </citation>
    <scope>NUCLEOTIDE SEQUENCE</scope>
    <source>
        <strain evidence="1">9144</strain>
    </source>
</reference>
<accession>A0AAD6VUX8</accession>
<name>A0AAD6VUX8_9AGAR</name>
<evidence type="ECO:0000313" key="1">
    <source>
        <dbReference type="EMBL" id="KAJ7220884.1"/>
    </source>
</evidence>
<protein>
    <recommendedName>
        <fullName evidence="3">F-box domain-containing protein</fullName>
    </recommendedName>
</protein>
<proteinExistence type="predicted"/>
<evidence type="ECO:0008006" key="3">
    <source>
        <dbReference type="Google" id="ProtNLM"/>
    </source>
</evidence>
<keyword evidence="2" id="KW-1185">Reference proteome</keyword>
<dbReference type="EMBL" id="JARJCW010000009">
    <property type="protein sequence ID" value="KAJ7220884.1"/>
    <property type="molecule type" value="Genomic_DNA"/>
</dbReference>
<dbReference type="Proteomes" id="UP001219525">
    <property type="component" value="Unassembled WGS sequence"/>
</dbReference>
<dbReference type="InterPro" id="IPR032675">
    <property type="entry name" value="LRR_dom_sf"/>
</dbReference>
<evidence type="ECO:0000313" key="2">
    <source>
        <dbReference type="Proteomes" id="UP001219525"/>
    </source>
</evidence>
<gene>
    <name evidence="1" type="ORF">GGX14DRAFT_676340</name>
</gene>
<dbReference type="Gene3D" id="3.80.10.10">
    <property type="entry name" value="Ribonuclease Inhibitor"/>
    <property type="match status" value="1"/>
</dbReference>
<comment type="caution">
    <text evidence="1">The sequence shown here is derived from an EMBL/GenBank/DDBJ whole genome shotgun (WGS) entry which is preliminary data.</text>
</comment>
<sequence>MSLSRVALPNELWDAIIDHLHDDPDALRVAALVCRTWVRTSRFHLFEALAFSPKSALRAACLDALLASPHGTIAPAVRKLSLPETLALVKVRCPQTGAVFLMTLLGLIPHVAQLRHVRDLALSDLAWPLLRPGALSSVERLTLSRMCVGACLIRITAALPRLTHLSLDGVAAVPFRGSGQSAAAAGRMPASLHTVSISGSSIAFLGWLSLAAPHVARLTIDGLASYELDHLAAYLAVLGPALEFLALSFFGTTVDERALPPLLTPCTSLKSLLVHFAVNSEARRFFAFGAVGPWPADMRLEVAVPTGESLEELVHNASVNVGALKA</sequence>
<dbReference type="SUPFAM" id="SSF52047">
    <property type="entry name" value="RNI-like"/>
    <property type="match status" value="1"/>
</dbReference>
<dbReference type="AlphaFoldDB" id="A0AAD6VUX8"/>
<organism evidence="1 2">
    <name type="scientific">Mycena pura</name>
    <dbReference type="NCBI Taxonomy" id="153505"/>
    <lineage>
        <taxon>Eukaryota</taxon>
        <taxon>Fungi</taxon>
        <taxon>Dikarya</taxon>
        <taxon>Basidiomycota</taxon>
        <taxon>Agaricomycotina</taxon>
        <taxon>Agaricomycetes</taxon>
        <taxon>Agaricomycetidae</taxon>
        <taxon>Agaricales</taxon>
        <taxon>Marasmiineae</taxon>
        <taxon>Mycenaceae</taxon>
        <taxon>Mycena</taxon>
    </lineage>
</organism>